<organism evidence="1 2">
    <name type="scientific">Stomoxys calcitrans</name>
    <name type="common">Stable fly</name>
    <name type="synonym">Conops calcitrans</name>
    <dbReference type="NCBI Taxonomy" id="35570"/>
    <lineage>
        <taxon>Eukaryota</taxon>
        <taxon>Metazoa</taxon>
        <taxon>Ecdysozoa</taxon>
        <taxon>Arthropoda</taxon>
        <taxon>Hexapoda</taxon>
        <taxon>Insecta</taxon>
        <taxon>Pterygota</taxon>
        <taxon>Neoptera</taxon>
        <taxon>Endopterygota</taxon>
        <taxon>Diptera</taxon>
        <taxon>Brachycera</taxon>
        <taxon>Muscomorpha</taxon>
        <taxon>Muscoidea</taxon>
        <taxon>Muscidae</taxon>
        <taxon>Stomoxys</taxon>
    </lineage>
</organism>
<dbReference type="AlphaFoldDB" id="A0A1I8Q239"/>
<keyword evidence="2" id="KW-1185">Reference proteome</keyword>
<dbReference type="EnsemblMetazoa" id="SCAU013149-RA">
    <property type="protein sequence ID" value="SCAU013149-PA"/>
    <property type="gene ID" value="SCAU013149"/>
</dbReference>
<gene>
    <name evidence="1" type="primary">106092103</name>
</gene>
<reference evidence="1" key="1">
    <citation type="submission" date="2020-05" db="UniProtKB">
        <authorList>
            <consortium name="EnsemblMetazoa"/>
        </authorList>
    </citation>
    <scope>IDENTIFICATION</scope>
    <source>
        <strain evidence="1">USDA</strain>
    </source>
</reference>
<accession>A0A1I8Q239</accession>
<name>A0A1I8Q239_STOCA</name>
<dbReference type="Proteomes" id="UP000095300">
    <property type="component" value="Unassembled WGS sequence"/>
</dbReference>
<dbReference type="Pfam" id="PF16062">
    <property type="entry name" value="MavL-like"/>
    <property type="match status" value="1"/>
</dbReference>
<dbReference type="VEuPathDB" id="VectorBase:SCAU013149"/>
<protein>
    <submittedName>
        <fullName evidence="1">Uncharacterized protein</fullName>
    </submittedName>
</protein>
<dbReference type="InterPro" id="IPR032063">
    <property type="entry name" value="MavL-like"/>
</dbReference>
<dbReference type="STRING" id="35570.A0A1I8Q239"/>
<proteinExistence type="predicted"/>
<evidence type="ECO:0000313" key="2">
    <source>
        <dbReference type="Proteomes" id="UP000095300"/>
    </source>
</evidence>
<sequence length="407" mass="46434">MEKKVYATMSLYGLVQRLLTKRCIVFVGPCDAYMLINGVTGYGLPGYGYQDEIVTDYQCIGTNDEVEPLIFQNCLSYDEVKLSAFLSISSHTDLINNGTRKNYGIIEKDLCKIEREGVVIGLIGSRFQRPFAMEYQDIVISPQQNVSERGYGQQEPTNGSLQGKLDYRKLWEKFYEEPSFLYKEVRKDQKRFGDVEKIHSAEIFDNVVMKKRFTISFDTLLLEAQARASNLNKQAYVHIVGIGLGVWRYAEQQELIFLETFGQRVRHLLSNLNNIGVLHFSWFNLSQWGDLKHNGFIESKTHPKGGIITLMENRNPADKLKEPEFENMLLVISYAWDANALPGNEFWQKHLADSSDSSNASSTLVTELHNPFINTEWVCGENLHIASADHGIIHISDYAKKMSNISN</sequence>
<evidence type="ECO:0000313" key="1">
    <source>
        <dbReference type="EnsemblMetazoa" id="SCAU013149-PA"/>
    </source>
</evidence>